<proteinExistence type="inferred from homology"/>
<evidence type="ECO:0000256" key="7">
    <source>
        <dbReference type="SAM" id="MobiDB-lite"/>
    </source>
</evidence>
<evidence type="ECO:0000256" key="3">
    <source>
        <dbReference type="ARBA" id="ARBA00022729"/>
    </source>
</evidence>
<dbReference type="RefSeq" id="WP_377964323.1">
    <property type="nucleotide sequence ID" value="NZ_JBHZOL010000066.1"/>
</dbReference>
<evidence type="ECO:0000256" key="6">
    <source>
        <dbReference type="ARBA" id="ARBA00047512"/>
    </source>
</evidence>
<dbReference type="InterPro" id="IPR030395">
    <property type="entry name" value="GP_PDE_dom"/>
</dbReference>
<evidence type="ECO:0000259" key="9">
    <source>
        <dbReference type="PROSITE" id="PS51704"/>
    </source>
</evidence>
<dbReference type="PANTHER" id="PTHR43620:SF7">
    <property type="entry name" value="GLYCEROPHOSPHODIESTER PHOSPHODIESTERASE GDPD5-RELATED"/>
    <property type="match status" value="1"/>
</dbReference>
<organism evidence="10 11">
    <name type="scientific">Almyronema epifaneia S1</name>
    <dbReference type="NCBI Taxonomy" id="2991925"/>
    <lineage>
        <taxon>Bacteria</taxon>
        <taxon>Bacillati</taxon>
        <taxon>Cyanobacteriota</taxon>
        <taxon>Cyanophyceae</taxon>
        <taxon>Nodosilineales</taxon>
        <taxon>Nodosilineaceae</taxon>
        <taxon>Almyronema</taxon>
        <taxon>Almyronema epifaneia</taxon>
    </lineage>
</organism>
<protein>
    <recommendedName>
        <fullName evidence="2">glycerophosphodiester phosphodiesterase</fullName>
        <ecNumber evidence="2">3.1.4.46</ecNumber>
    </recommendedName>
</protein>
<dbReference type="EC" id="3.1.4.46" evidence="2"/>
<gene>
    <name evidence="10" type="ORF">ACFVKH_09460</name>
</gene>
<dbReference type="PANTHER" id="PTHR43620">
    <property type="entry name" value="GLYCEROPHOSPHORYL DIESTER PHOSPHODIESTERASE"/>
    <property type="match status" value="1"/>
</dbReference>
<keyword evidence="5" id="KW-0378">Hydrolase</keyword>
<keyword evidence="3 8" id="KW-0732">Signal</keyword>
<keyword evidence="4" id="KW-0319">Glycerol metabolism</keyword>
<evidence type="ECO:0000313" key="11">
    <source>
        <dbReference type="Proteomes" id="UP001600165"/>
    </source>
</evidence>
<comment type="similarity">
    <text evidence="1">Belongs to the glycerophosphoryl diester phosphodiesterase family.</text>
</comment>
<dbReference type="EMBL" id="JBHZOL010000066">
    <property type="protein sequence ID" value="MFE4106503.1"/>
    <property type="molecule type" value="Genomic_DNA"/>
</dbReference>
<dbReference type="Pfam" id="PF03009">
    <property type="entry name" value="GDPD"/>
    <property type="match status" value="1"/>
</dbReference>
<dbReference type="InterPro" id="IPR017946">
    <property type="entry name" value="PLC-like_Pdiesterase_TIM-brl"/>
</dbReference>
<comment type="caution">
    <text evidence="10">The sequence shown here is derived from an EMBL/GenBank/DDBJ whole genome shotgun (WGS) entry which is preliminary data.</text>
</comment>
<dbReference type="Gene3D" id="3.20.20.190">
    <property type="entry name" value="Phosphatidylinositol (PI) phosphodiesterase"/>
    <property type="match status" value="1"/>
</dbReference>
<evidence type="ECO:0000256" key="5">
    <source>
        <dbReference type="ARBA" id="ARBA00022801"/>
    </source>
</evidence>
<evidence type="ECO:0000313" key="10">
    <source>
        <dbReference type="EMBL" id="MFE4106503.1"/>
    </source>
</evidence>
<feature type="chain" id="PRO_5045419868" description="glycerophosphodiester phosphodiesterase" evidence="8">
    <location>
        <begin position="26"/>
        <end position="494"/>
    </location>
</feature>
<sequence length="494" mass="54498">MKILRAWPALLLPVAGLLAASVAVASPQLLKDDEANDLDLNTPEAGLPIVIGHRGASGFRPEHTLAAYRVAIQQGADFIEPDLVVTKDNVLIARHENALTTVALDANNEIIFDANGNPTVTQETTNVAEFRKFRDRLTVKFIDGVATGGWFAEDFTLAEIKELRARERIPNVRPRNTRFNDRYEVPTLAEVIRLVKQVEARTGRQIGIYPETKHPTFFAKEGTYVDGTPINKSLGDLLIKTLVRERFTNPNRIFIQSFEFENLIELQTQIMPRYGVDIPLVQLYGDITDAFLQPSSNFSRPYDMIYNAAQGADLNAIYGQLANLIPGGITPTTGYGALVSNPIIRYIADTYAEGIGPWKNSFLLRERLPQAVDGNGDGVAEITTRLTGEVEPFLAFALAQGLDVHPYTLRSEEQFLTLDANGNPQTIIDEVVQILELGVTGFFIDQPIDGVTGREQFLDSFGDDEPEEDDESTEDEDGLNVPGNIIILPGGDDD</sequence>
<evidence type="ECO:0000256" key="8">
    <source>
        <dbReference type="SAM" id="SignalP"/>
    </source>
</evidence>
<feature type="signal peptide" evidence="8">
    <location>
        <begin position="1"/>
        <end position="25"/>
    </location>
</feature>
<evidence type="ECO:0000256" key="1">
    <source>
        <dbReference type="ARBA" id="ARBA00007277"/>
    </source>
</evidence>
<dbReference type="Proteomes" id="UP001600165">
    <property type="component" value="Unassembled WGS sequence"/>
</dbReference>
<keyword evidence="11" id="KW-1185">Reference proteome</keyword>
<comment type="catalytic activity">
    <reaction evidence="6">
        <text>a sn-glycero-3-phosphodiester + H2O = an alcohol + sn-glycerol 3-phosphate + H(+)</text>
        <dbReference type="Rhea" id="RHEA:12969"/>
        <dbReference type="ChEBI" id="CHEBI:15377"/>
        <dbReference type="ChEBI" id="CHEBI:15378"/>
        <dbReference type="ChEBI" id="CHEBI:30879"/>
        <dbReference type="ChEBI" id="CHEBI:57597"/>
        <dbReference type="ChEBI" id="CHEBI:83408"/>
        <dbReference type="EC" id="3.1.4.46"/>
    </reaction>
</comment>
<feature type="domain" description="GP-PDE" evidence="9">
    <location>
        <begin position="48"/>
        <end position="359"/>
    </location>
</feature>
<name>A0ABW6IE96_9CYAN</name>
<accession>A0ABW6IE96</accession>
<dbReference type="PROSITE" id="PS51704">
    <property type="entry name" value="GP_PDE"/>
    <property type="match status" value="1"/>
</dbReference>
<feature type="compositionally biased region" description="Acidic residues" evidence="7">
    <location>
        <begin position="461"/>
        <end position="478"/>
    </location>
</feature>
<reference evidence="10 11" key="1">
    <citation type="submission" date="2024-10" db="EMBL/GenBank/DDBJ databases">
        <authorList>
            <person name="Ratan Roy A."/>
            <person name="Morales Sandoval P.H."/>
            <person name="De Los Santos Villalobos S."/>
            <person name="Chakraborty S."/>
            <person name="Mukherjee J."/>
        </authorList>
    </citation>
    <scope>NUCLEOTIDE SEQUENCE [LARGE SCALE GENOMIC DNA]</scope>
    <source>
        <strain evidence="10 11">S1</strain>
    </source>
</reference>
<evidence type="ECO:0000256" key="4">
    <source>
        <dbReference type="ARBA" id="ARBA00022798"/>
    </source>
</evidence>
<evidence type="ECO:0000256" key="2">
    <source>
        <dbReference type="ARBA" id="ARBA00012247"/>
    </source>
</evidence>
<dbReference type="SUPFAM" id="SSF51695">
    <property type="entry name" value="PLC-like phosphodiesterases"/>
    <property type="match status" value="1"/>
</dbReference>
<feature type="region of interest" description="Disordered" evidence="7">
    <location>
        <begin position="459"/>
        <end position="494"/>
    </location>
</feature>